<proteinExistence type="predicted"/>
<dbReference type="PANTHER" id="PTHR43393">
    <property type="entry name" value="CYTOKININ RIBOSIDE 5'-MONOPHOSPHATE PHOSPHORIBOHYDROLASE"/>
    <property type="match status" value="1"/>
</dbReference>
<reference evidence="2" key="1">
    <citation type="submission" date="2016-10" db="EMBL/GenBank/DDBJ databases">
        <title>Sequence of Gallionella enrichment culture.</title>
        <authorList>
            <person name="Poehlein A."/>
            <person name="Muehling M."/>
            <person name="Daniel R."/>
        </authorList>
    </citation>
    <scope>NUCLEOTIDE SEQUENCE</scope>
</reference>
<comment type="caution">
    <text evidence="2">The sequence shown here is derived from an EMBL/GenBank/DDBJ whole genome shotgun (WGS) entry which is preliminary data.</text>
</comment>
<evidence type="ECO:0000256" key="1">
    <source>
        <dbReference type="SAM" id="MobiDB-lite"/>
    </source>
</evidence>
<gene>
    <name evidence="2" type="ORF">GALL_238370</name>
</gene>
<dbReference type="Gene3D" id="3.40.50.450">
    <property type="match status" value="1"/>
</dbReference>
<feature type="compositionally biased region" description="Basic and acidic residues" evidence="1">
    <location>
        <begin position="17"/>
        <end position="40"/>
    </location>
</feature>
<dbReference type="PANTHER" id="PTHR43393:SF3">
    <property type="entry name" value="LYSINE DECARBOXYLASE-LIKE PROTEIN"/>
    <property type="match status" value="1"/>
</dbReference>
<dbReference type="GO" id="GO:0005829">
    <property type="term" value="C:cytosol"/>
    <property type="evidence" value="ECO:0007669"/>
    <property type="project" value="TreeGrafter"/>
</dbReference>
<dbReference type="InterPro" id="IPR031100">
    <property type="entry name" value="LOG_fam"/>
</dbReference>
<feature type="region of interest" description="Disordered" evidence="1">
    <location>
        <begin position="1"/>
        <end position="40"/>
    </location>
</feature>
<organism evidence="2">
    <name type="scientific">mine drainage metagenome</name>
    <dbReference type="NCBI Taxonomy" id="410659"/>
    <lineage>
        <taxon>unclassified sequences</taxon>
        <taxon>metagenomes</taxon>
        <taxon>ecological metagenomes</taxon>
    </lineage>
</organism>
<accession>A0A1J5RDN6</accession>
<dbReference type="EMBL" id="MLJW01000191">
    <property type="protein sequence ID" value="OIQ94208.1"/>
    <property type="molecule type" value="Genomic_DNA"/>
</dbReference>
<dbReference type="InterPro" id="IPR052341">
    <property type="entry name" value="LOG_family_nucleotidases"/>
</dbReference>
<name>A0A1J5RDN6_9ZZZZ</name>
<evidence type="ECO:0000313" key="2">
    <source>
        <dbReference type="EMBL" id="OIQ94208.1"/>
    </source>
</evidence>
<dbReference type="AlphaFoldDB" id="A0A1J5RDN6"/>
<sequence length="323" mass="36200">MDEKKPPLSGKGPRIPEPAHPHIRHEPLPWHKPKPAHEDPDAPMRIEAILSGPGYRQADQDIDFLNRDDTRGLRLQLDYLKPETLLGQHGIVHTIVVFGSTRVPEPATARSRVDALRRALAENPGDSRKRRQLAIAERLLDKSRYYDVAREFGRLVGDAGKGSADSRIVIMTGGGPGMMEAANRGADDVGAKSVGLNIKLPHEQFPNPYVTPDLCFSFHYFALRKLHFLLRARALVAFPGGYGTFDELFETLTLIQTRKIMPLPVILVGEKYWRQAFDVDFLVDEGVIDAEDRDLFWFAESAEDIWAGIAHWYQASGEPLIPA</sequence>
<protein>
    <submittedName>
        <fullName evidence="2">Putative lysine decarboxylase</fullName>
    </submittedName>
</protein>
<dbReference type="Pfam" id="PF03641">
    <property type="entry name" value="Lysine_decarbox"/>
    <property type="match status" value="1"/>
</dbReference>
<dbReference type="SUPFAM" id="SSF102405">
    <property type="entry name" value="MCP/YpsA-like"/>
    <property type="match status" value="1"/>
</dbReference>